<feature type="domain" description="Metallo-beta-lactamase" evidence="2">
    <location>
        <begin position="122"/>
        <end position="320"/>
    </location>
</feature>
<reference evidence="3 4" key="1">
    <citation type="journal article" date="2011" name="Stand. Genomic Sci.">
        <title>High quality draft genome sequence of Segniliparus rugosus CDC 945(T)= (ATCC BAA-974(T)).</title>
        <authorList>
            <person name="Earl A.M."/>
            <person name="Desjardins C.A."/>
            <person name="Fitzgerald M.G."/>
            <person name="Arachchi H.M."/>
            <person name="Zeng Q."/>
            <person name="Mehta T."/>
            <person name="Griggs A."/>
            <person name="Birren B.W."/>
            <person name="Toney N.C."/>
            <person name="Carr J."/>
            <person name="Posey J."/>
            <person name="Butler W.R."/>
        </authorList>
    </citation>
    <scope>NUCLEOTIDE SEQUENCE [LARGE SCALE GENOMIC DNA]</scope>
    <source>
        <strain evidence="4">ATCC BAA-974 / DSM 45345 / CCUG 50838 / CIP 108380 / JCM 13579 / CDC 945</strain>
    </source>
</reference>
<evidence type="ECO:0000313" key="3">
    <source>
        <dbReference type="EMBL" id="EFV11979.2"/>
    </source>
</evidence>
<evidence type="ECO:0000259" key="2">
    <source>
        <dbReference type="Pfam" id="PF12706"/>
    </source>
</evidence>
<dbReference type="Pfam" id="PF12706">
    <property type="entry name" value="Lactamase_B_2"/>
    <property type="match status" value="1"/>
</dbReference>
<dbReference type="AlphaFoldDB" id="E5XUK0"/>
<keyword evidence="1" id="KW-0732">Signal</keyword>
<feature type="chain" id="PRO_5038455384" description="Metallo-beta-lactamase domain-containing protein" evidence="1">
    <location>
        <begin position="31"/>
        <end position="376"/>
    </location>
</feature>
<dbReference type="InterPro" id="IPR036866">
    <property type="entry name" value="RibonucZ/Hydroxyglut_hydro"/>
</dbReference>
<evidence type="ECO:0000256" key="1">
    <source>
        <dbReference type="SAM" id="SignalP"/>
    </source>
</evidence>
<dbReference type="eggNOG" id="COG2220">
    <property type="taxonomic scope" value="Bacteria"/>
</dbReference>
<evidence type="ECO:0000313" key="4">
    <source>
        <dbReference type="Proteomes" id="UP000004816"/>
    </source>
</evidence>
<dbReference type="HOGENOM" id="CLU_020884_0_0_11"/>
<dbReference type="PANTHER" id="PTHR15032">
    <property type="entry name" value="N-ACYL-PHOSPHATIDYLETHANOLAMINE-HYDROLYZING PHOSPHOLIPASE D"/>
    <property type="match status" value="1"/>
</dbReference>
<protein>
    <recommendedName>
        <fullName evidence="2">Metallo-beta-lactamase domain-containing protein</fullName>
    </recommendedName>
</protein>
<feature type="signal peptide" evidence="1">
    <location>
        <begin position="1"/>
        <end position="30"/>
    </location>
</feature>
<accession>E5XUK0</accession>
<dbReference type="EMBL" id="ACZI02000001">
    <property type="protein sequence ID" value="EFV11979.2"/>
    <property type="molecule type" value="Genomic_DNA"/>
</dbReference>
<comment type="caution">
    <text evidence="3">The sequence shown here is derived from an EMBL/GenBank/DDBJ whole genome shotgun (WGS) entry which is preliminary data.</text>
</comment>
<gene>
    <name evidence="3" type="ORF">HMPREF9336_03172</name>
</gene>
<keyword evidence="4" id="KW-1185">Reference proteome</keyword>
<proteinExistence type="predicted"/>
<name>E5XUK0_SEGRC</name>
<dbReference type="PANTHER" id="PTHR15032:SF4">
    <property type="entry name" value="N-ACYL-PHOSPHATIDYLETHANOLAMINE-HYDROLYZING PHOSPHOLIPASE D"/>
    <property type="match status" value="1"/>
</dbReference>
<dbReference type="STRING" id="679197.HMPREF9336_03172"/>
<dbReference type="InterPro" id="IPR001279">
    <property type="entry name" value="Metallo-B-lactamas"/>
</dbReference>
<dbReference type="RefSeq" id="WP_021029920.1">
    <property type="nucleotide sequence ID" value="NZ_KI391953.1"/>
</dbReference>
<sequence>MTVRVNLTRAAGGFSSFGAAALVGAAAAHARDVLLAMGATPKPGTVYQNVPEPPLSATSFVPGDSASKLAPSQAASIVVKQLRSSGPGMVIPTVRPLFPVEPGDLAVTWFGHASVLVEIDGRRVLTDPVWSKRCSPSQLVGPVRLHPTPLALEHLPRLDVVLLSHDHYDHLDAKTIRVLADRTETQFVVPHGVGAHLRHWGVPSARIAERHWWEEAALGDLVFTCAPARHFSGRGFKRNTSLWASWSIAGPRHKVYFGGDSGFTRSFAEIGERLGLHDLTLLPIGAYNDLWREIHMNPEEAVRAHLAVAKPSAPMLPIHWATFRLAPHPWAEPIERLQKEQREHAGLRVLYPEPGHRVDSTRPPANVVRWWESATR</sequence>
<dbReference type="SUPFAM" id="SSF56281">
    <property type="entry name" value="Metallo-hydrolase/oxidoreductase"/>
    <property type="match status" value="1"/>
</dbReference>
<dbReference type="Gene3D" id="3.60.15.10">
    <property type="entry name" value="Ribonuclease Z/Hydroxyacylglutathione hydrolase-like"/>
    <property type="match status" value="1"/>
</dbReference>
<organism evidence="3 4">
    <name type="scientific">Segniliparus rugosus (strain ATCC BAA-974 / DSM 45345 / CCUG 50838 / CIP 108380 / JCM 13579 / CDC 945)</name>
    <dbReference type="NCBI Taxonomy" id="679197"/>
    <lineage>
        <taxon>Bacteria</taxon>
        <taxon>Bacillati</taxon>
        <taxon>Actinomycetota</taxon>
        <taxon>Actinomycetes</taxon>
        <taxon>Mycobacteriales</taxon>
        <taxon>Segniliparaceae</taxon>
        <taxon>Segniliparus</taxon>
    </lineage>
</organism>
<dbReference type="Proteomes" id="UP000004816">
    <property type="component" value="Unassembled WGS sequence"/>
</dbReference>
<dbReference type="GO" id="GO:0005737">
    <property type="term" value="C:cytoplasm"/>
    <property type="evidence" value="ECO:0007669"/>
    <property type="project" value="TreeGrafter"/>
</dbReference>